<evidence type="ECO:0000256" key="2">
    <source>
        <dbReference type="ARBA" id="ARBA00022475"/>
    </source>
</evidence>
<reference evidence="11" key="1">
    <citation type="journal article" date="2023" name="PLoS Negl. Trop. Dis.">
        <title>A genome sequence for Biomphalaria pfeifferi, the major vector snail for the human-infecting parasite Schistosoma mansoni.</title>
        <authorList>
            <person name="Bu L."/>
            <person name="Lu L."/>
            <person name="Laidemitt M.R."/>
            <person name="Zhang S.M."/>
            <person name="Mutuku M."/>
            <person name="Mkoji G."/>
            <person name="Steinauer M."/>
            <person name="Loker E.S."/>
        </authorList>
    </citation>
    <scope>NUCLEOTIDE SEQUENCE</scope>
    <source>
        <strain evidence="11">KasaAsao</strain>
    </source>
</reference>
<keyword evidence="12" id="KW-1185">Reference proteome</keyword>
<keyword evidence="4 9" id="KW-1133">Transmembrane helix</keyword>
<evidence type="ECO:0000256" key="8">
    <source>
        <dbReference type="ARBA" id="ARBA00023224"/>
    </source>
</evidence>
<evidence type="ECO:0000256" key="1">
    <source>
        <dbReference type="ARBA" id="ARBA00004651"/>
    </source>
</evidence>
<sequence>MLITVIQKSVSNGIISDEEQIYVVWMFAWILLFLGVFGVITNAISISTFLTMGLTDGVTLSFFVLSVADLLYVVSSMSMGFFSIFWALEMGTGYRMWFVVDPFGGYTISANVSFMLYVMSMLTTLYLAIVRCLCVARPFHFKNIFTQPRSVFSLCALAVFSIGTYLPLLFQMGMDAQVDKRINSTRLLLWITSEREFIKVIIWATRDTAISIASQVIISICVVVMATILRRSSQFRKKHAAVISSIMITQRHSDNSQPIEITNKQRVKDKVLVKQIILICVVYIVCNFPKVVLNIAVALEPELTIGRRYQNIIQAEVNVMTSAQMLNSCFNVVVCYKFNAKFRRCCSFWTFT</sequence>
<dbReference type="GO" id="GO:0005886">
    <property type="term" value="C:plasma membrane"/>
    <property type="evidence" value="ECO:0007669"/>
    <property type="project" value="UniProtKB-SubCell"/>
</dbReference>
<feature type="transmembrane region" description="Helical" evidence="9">
    <location>
        <begin position="26"/>
        <end position="50"/>
    </location>
</feature>
<keyword evidence="3 9" id="KW-0812">Transmembrane</keyword>
<evidence type="ECO:0000256" key="6">
    <source>
        <dbReference type="ARBA" id="ARBA00023136"/>
    </source>
</evidence>
<evidence type="ECO:0000256" key="3">
    <source>
        <dbReference type="ARBA" id="ARBA00022692"/>
    </source>
</evidence>
<protein>
    <submittedName>
        <fullName evidence="11">fMet-Leu-Phe receptor</fullName>
    </submittedName>
</protein>
<keyword evidence="6 9" id="KW-0472">Membrane</keyword>
<evidence type="ECO:0000313" key="11">
    <source>
        <dbReference type="EMBL" id="KAK0048893.1"/>
    </source>
</evidence>
<dbReference type="InterPro" id="IPR000276">
    <property type="entry name" value="GPCR_Rhodpsn"/>
</dbReference>
<dbReference type="PROSITE" id="PS50262">
    <property type="entry name" value="G_PROTEIN_RECEP_F1_2"/>
    <property type="match status" value="1"/>
</dbReference>
<organism evidence="11 12">
    <name type="scientific">Biomphalaria pfeifferi</name>
    <name type="common">Bloodfluke planorb</name>
    <name type="synonym">Freshwater snail</name>
    <dbReference type="NCBI Taxonomy" id="112525"/>
    <lineage>
        <taxon>Eukaryota</taxon>
        <taxon>Metazoa</taxon>
        <taxon>Spiralia</taxon>
        <taxon>Lophotrochozoa</taxon>
        <taxon>Mollusca</taxon>
        <taxon>Gastropoda</taxon>
        <taxon>Heterobranchia</taxon>
        <taxon>Euthyneura</taxon>
        <taxon>Panpulmonata</taxon>
        <taxon>Hygrophila</taxon>
        <taxon>Lymnaeoidea</taxon>
        <taxon>Planorbidae</taxon>
        <taxon>Biomphalaria</taxon>
    </lineage>
</organism>
<feature type="transmembrane region" description="Helical" evidence="9">
    <location>
        <begin position="209"/>
        <end position="229"/>
    </location>
</feature>
<keyword evidence="5" id="KW-0297">G-protein coupled receptor</keyword>
<feature type="transmembrane region" description="Helical" evidence="9">
    <location>
        <begin position="276"/>
        <end position="299"/>
    </location>
</feature>
<dbReference type="SUPFAM" id="SSF81321">
    <property type="entry name" value="Family A G protein-coupled receptor-like"/>
    <property type="match status" value="1"/>
</dbReference>
<dbReference type="InterPro" id="IPR017452">
    <property type="entry name" value="GPCR_Rhodpsn_7TM"/>
</dbReference>
<evidence type="ECO:0000256" key="7">
    <source>
        <dbReference type="ARBA" id="ARBA00023170"/>
    </source>
</evidence>
<dbReference type="Gene3D" id="1.20.1070.10">
    <property type="entry name" value="Rhodopsin 7-helix transmembrane proteins"/>
    <property type="match status" value="1"/>
</dbReference>
<evidence type="ECO:0000256" key="9">
    <source>
        <dbReference type="SAM" id="Phobius"/>
    </source>
</evidence>
<dbReference type="GO" id="GO:0008528">
    <property type="term" value="F:G protein-coupled peptide receptor activity"/>
    <property type="evidence" value="ECO:0007669"/>
    <property type="project" value="TreeGrafter"/>
</dbReference>
<dbReference type="EMBL" id="JASAOG010000132">
    <property type="protein sequence ID" value="KAK0048893.1"/>
    <property type="molecule type" value="Genomic_DNA"/>
</dbReference>
<feature type="domain" description="G-protein coupled receptors family 1 profile" evidence="10">
    <location>
        <begin position="41"/>
        <end position="335"/>
    </location>
</feature>
<dbReference type="Proteomes" id="UP001233172">
    <property type="component" value="Unassembled WGS sequence"/>
</dbReference>
<keyword evidence="8" id="KW-0807">Transducer</keyword>
<evidence type="ECO:0000259" key="10">
    <source>
        <dbReference type="PROSITE" id="PS50262"/>
    </source>
</evidence>
<dbReference type="GO" id="GO:0007218">
    <property type="term" value="P:neuropeptide signaling pathway"/>
    <property type="evidence" value="ECO:0007669"/>
    <property type="project" value="TreeGrafter"/>
</dbReference>
<evidence type="ECO:0000313" key="12">
    <source>
        <dbReference type="Proteomes" id="UP001233172"/>
    </source>
</evidence>
<gene>
    <name evidence="11" type="ORF">Bpfe_021659</name>
</gene>
<keyword evidence="2" id="KW-1003">Cell membrane</keyword>
<evidence type="ECO:0000256" key="5">
    <source>
        <dbReference type="ARBA" id="ARBA00023040"/>
    </source>
</evidence>
<reference evidence="11" key="2">
    <citation type="submission" date="2023-04" db="EMBL/GenBank/DDBJ databases">
        <authorList>
            <person name="Bu L."/>
            <person name="Lu L."/>
            <person name="Laidemitt M.R."/>
            <person name="Zhang S.M."/>
            <person name="Mutuku M."/>
            <person name="Mkoji G."/>
            <person name="Steinauer M."/>
            <person name="Loker E.S."/>
        </authorList>
    </citation>
    <scope>NUCLEOTIDE SEQUENCE</scope>
    <source>
        <strain evidence="11">KasaAsao</strain>
        <tissue evidence="11">Whole Snail</tissue>
    </source>
</reference>
<evidence type="ECO:0000256" key="4">
    <source>
        <dbReference type="ARBA" id="ARBA00022989"/>
    </source>
</evidence>
<feature type="transmembrane region" description="Helical" evidence="9">
    <location>
        <begin position="151"/>
        <end position="170"/>
    </location>
</feature>
<dbReference type="PANTHER" id="PTHR24230:SF120">
    <property type="entry name" value="G-PROTEIN COUPLED RECEPTOR DAF-38"/>
    <property type="match status" value="1"/>
</dbReference>
<dbReference type="AlphaFoldDB" id="A0AAD8B7M2"/>
<feature type="transmembrane region" description="Helical" evidence="9">
    <location>
        <begin position="62"/>
        <end position="88"/>
    </location>
</feature>
<comment type="caution">
    <text evidence="11">The sequence shown here is derived from an EMBL/GenBank/DDBJ whole genome shotgun (WGS) entry which is preliminary data.</text>
</comment>
<feature type="transmembrane region" description="Helical" evidence="9">
    <location>
        <begin position="108"/>
        <end position="130"/>
    </location>
</feature>
<proteinExistence type="predicted"/>
<dbReference type="Pfam" id="PF00001">
    <property type="entry name" value="7tm_1"/>
    <property type="match status" value="1"/>
</dbReference>
<name>A0AAD8B7M2_BIOPF</name>
<dbReference type="PANTHER" id="PTHR24230">
    <property type="entry name" value="G-PROTEIN COUPLED RECEPTOR"/>
    <property type="match status" value="1"/>
</dbReference>
<accession>A0AAD8B7M2</accession>
<comment type="subcellular location">
    <subcellularLocation>
        <location evidence="1">Cell membrane</location>
        <topology evidence="1">Multi-pass membrane protein</topology>
    </subcellularLocation>
</comment>
<dbReference type="PRINTS" id="PR00237">
    <property type="entry name" value="GPCRRHODOPSN"/>
</dbReference>
<keyword evidence="7 11" id="KW-0675">Receptor</keyword>